<proteinExistence type="predicted"/>
<dbReference type="InterPro" id="IPR037026">
    <property type="entry name" value="Vgr_OB-fold_dom_sf"/>
</dbReference>
<accession>A0AAP3G760</accession>
<evidence type="ECO:0000259" key="1">
    <source>
        <dbReference type="Pfam" id="PF18352"/>
    </source>
</evidence>
<dbReference type="Pfam" id="PF18352">
    <property type="entry name" value="Gp138_N"/>
    <property type="match status" value="1"/>
</dbReference>
<dbReference type="RefSeq" id="WP_239209626.1">
    <property type="nucleotide sequence ID" value="NZ_JAKRCY010000009.1"/>
</dbReference>
<sequence length="132" mass="14364">MTIDPAGDLARLIDMVIRKRLAEACVAFPCKVLSFDESTGTATVQSLFQLSEQAPSPVQNVPVTGHKYRMDNGEIKKVPHMLEPGDIVFVACADRQIRDTLQGAVTQPSSQRIHDRNDAVIVGVMPCSLSDS</sequence>
<organism evidence="2 3">
    <name type="scientific">Brevibacillus laterosporus</name>
    <name type="common">Bacillus laterosporus</name>
    <dbReference type="NCBI Taxonomy" id="1465"/>
    <lineage>
        <taxon>Bacteria</taxon>
        <taxon>Bacillati</taxon>
        <taxon>Bacillota</taxon>
        <taxon>Bacilli</taxon>
        <taxon>Bacillales</taxon>
        <taxon>Paenibacillaceae</taxon>
        <taxon>Brevibacillus</taxon>
    </lineage>
</organism>
<comment type="caution">
    <text evidence="2">The sequence shown here is derived from an EMBL/GenBank/DDBJ whole genome shotgun (WGS) entry which is preliminary data.</text>
</comment>
<protein>
    <submittedName>
        <fullName evidence="2">Gp138 family membrane-puncturing spike protein</fullName>
    </submittedName>
</protein>
<name>A0AAP3G760_BRELA</name>
<dbReference type="EMBL" id="JAPTNE010000003">
    <property type="protein sequence ID" value="MCZ0805831.1"/>
    <property type="molecule type" value="Genomic_DNA"/>
</dbReference>
<dbReference type="Gene3D" id="2.40.50.230">
    <property type="entry name" value="Gp5 N-terminal domain"/>
    <property type="match status" value="1"/>
</dbReference>
<evidence type="ECO:0000313" key="2">
    <source>
        <dbReference type="EMBL" id="MCZ0805831.1"/>
    </source>
</evidence>
<dbReference type="InterPro" id="IPR041599">
    <property type="entry name" value="Gp138_N"/>
</dbReference>
<dbReference type="AlphaFoldDB" id="A0AAP3G760"/>
<reference evidence="2" key="1">
    <citation type="submission" date="2022-09" db="EMBL/GenBank/DDBJ databases">
        <title>Genome analysis and characterization of larvicidal activity of Brevibacillus strains.</title>
        <authorList>
            <person name="Patrusheva E.V."/>
            <person name="Izotova A.O."/>
            <person name="Toshchakov S.V."/>
            <person name="Sineoky S.P."/>
        </authorList>
    </citation>
    <scope>NUCLEOTIDE SEQUENCE</scope>
    <source>
        <strain evidence="2">VKPM_B-13247</strain>
    </source>
</reference>
<evidence type="ECO:0000313" key="3">
    <source>
        <dbReference type="Proteomes" id="UP001077662"/>
    </source>
</evidence>
<gene>
    <name evidence="2" type="ORF">O0554_02705</name>
</gene>
<dbReference type="Proteomes" id="UP001077662">
    <property type="component" value="Unassembled WGS sequence"/>
</dbReference>
<feature type="domain" description="Phage protein Gp138 N-terminal" evidence="1">
    <location>
        <begin position="28"/>
        <end position="122"/>
    </location>
</feature>